<comment type="caution">
    <text evidence="14">The sequence shown here is derived from an EMBL/GenBank/DDBJ whole genome shotgun (WGS) entry which is preliminary data.</text>
</comment>
<dbReference type="EC" id="4.1.99.12" evidence="4 12"/>
<dbReference type="Proteomes" id="UP000256334">
    <property type="component" value="Unassembled WGS sequence"/>
</dbReference>
<evidence type="ECO:0000256" key="1">
    <source>
        <dbReference type="ARBA" id="ARBA00002284"/>
    </source>
</evidence>
<dbReference type="NCBIfam" id="TIGR00506">
    <property type="entry name" value="ribB"/>
    <property type="match status" value="1"/>
</dbReference>
<proteinExistence type="inferred from homology"/>
<name>A0A3D9DV68_9GAMM</name>
<comment type="function">
    <text evidence="1 12 13">Catalyzes the conversion of D-ribulose 5-phosphate to formate and 3,4-dihydroxy-2-butanone 4-phosphate.</text>
</comment>
<keyword evidence="15" id="KW-1185">Reference proteome</keyword>
<gene>
    <name evidence="12" type="primary">ribB</name>
    <name evidence="14" type="ORF">C8D72_1494</name>
</gene>
<feature type="binding site" evidence="12">
    <location>
        <begin position="154"/>
        <end position="158"/>
    </location>
    <ligand>
        <name>D-ribulose 5-phosphate</name>
        <dbReference type="ChEBI" id="CHEBI:58121"/>
    </ligand>
</feature>
<evidence type="ECO:0000256" key="11">
    <source>
        <dbReference type="ARBA" id="ARBA00060730"/>
    </source>
</evidence>
<evidence type="ECO:0000256" key="8">
    <source>
        <dbReference type="ARBA" id="ARBA00022842"/>
    </source>
</evidence>
<evidence type="ECO:0000256" key="5">
    <source>
        <dbReference type="ARBA" id="ARBA00018836"/>
    </source>
</evidence>
<sequence length="230" mass="24932">MSHNIENDGFPSADNAQARVRLALDSLSRGHGVVVTDDPDRENEGDLIFAATTLDEKQMAQMIRFGSGIVCLCLTGEHADRLELPPMVANNESPYSTGFTVTIEAREGVTTGVSAYDRTVTVRAAVADNARADDLVRPGHIFPLRARDGGVLARRGHTEATIDLVRLSGHASTGVLCELMNDDGTMMRGEALEAFARERDYPMVSIAELVAWREQHDPAESFDVAAFASM</sequence>
<comment type="similarity">
    <text evidence="11 12 13">Belongs to the DHBP synthase family.</text>
</comment>
<dbReference type="InterPro" id="IPR017945">
    <property type="entry name" value="DHBP_synth_RibB-like_a/b_dom"/>
</dbReference>
<dbReference type="GO" id="GO:0030145">
    <property type="term" value="F:manganese ion binding"/>
    <property type="evidence" value="ECO:0007669"/>
    <property type="project" value="UniProtKB-UniRule"/>
</dbReference>
<dbReference type="PANTHER" id="PTHR21327">
    <property type="entry name" value="GTP CYCLOHYDROLASE II-RELATED"/>
    <property type="match status" value="1"/>
</dbReference>
<dbReference type="GO" id="GO:0000287">
    <property type="term" value="F:magnesium ion binding"/>
    <property type="evidence" value="ECO:0007669"/>
    <property type="project" value="UniProtKB-UniRule"/>
</dbReference>
<organism evidence="14 15">
    <name type="scientific">Kushneria indalinina DSM 14324</name>
    <dbReference type="NCBI Taxonomy" id="1122140"/>
    <lineage>
        <taxon>Bacteria</taxon>
        <taxon>Pseudomonadati</taxon>
        <taxon>Pseudomonadota</taxon>
        <taxon>Gammaproteobacteria</taxon>
        <taxon>Oceanospirillales</taxon>
        <taxon>Halomonadaceae</taxon>
        <taxon>Kushneria</taxon>
    </lineage>
</organism>
<dbReference type="UniPathway" id="UPA00275">
    <property type="reaction ID" value="UER00399"/>
</dbReference>
<keyword evidence="8 12" id="KW-0460">Magnesium</keyword>
<evidence type="ECO:0000313" key="15">
    <source>
        <dbReference type="Proteomes" id="UP000256334"/>
    </source>
</evidence>
<evidence type="ECO:0000256" key="10">
    <source>
        <dbReference type="ARBA" id="ARBA00023239"/>
    </source>
</evidence>
<dbReference type="PANTHER" id="PTHR21327:SF38">
    <property type="entry name" value="3,4-DIHYDROXY-2-BUTANONE 4-PHOSPHATE SYNTHASE"/>
    <property type="match status" value="1"/>
</dbReference>
<dbReference type="Gene3D" id="3.90.870.10">
    <property type="entry name" value="DHBP synthase"/>
    <property type="match status" value="1"/>
</dbReference>
<evidence type="ECO:0000256" key="3">
    <source>
        <dbReference type="ARBA" id="ARBA00011738"/>
    </source>
</evidence>
<feature type="binding site" evidence="12">
    <location>
        <begin position="41"/>
        <end position="42"/>
    </location>
    <ligand>
        <name>D-ribulose 5-phosphate</name>
        <dbReference type="ChEBI" id="CHEBI:58121"/>
    </ligand>
</feature>
<feature type="binding site" evidence="12">
    <location>
        <position position="42"/>
    </location>
    <ligand>
        <name>Mg(2+)</name>
        <dbReference type="ChEBI" id="CHEBI:18420"/>
        <label>2</label>
    </ligand>
</feature>
<comment type="subunit">
    <text evidence="3 12 13">Homodimer.</text>
</comment>
<dbReference type="FunFam" id="3.90.870.10:FF:000002">
    <property type="entry name" value="3,4-dihydroxy-2-butanone 4-phosphate synthase"/>
    <property type="match status" value="1"/>
</dbReference>
<protein>
    <recommendedName>
        <fullName evidence="5 12">3,4-dihydroxy-2-butanone 4-phosphate synthase</fullName>
        <shortName evidence="12 13">DHBP synthase</shortName>
        <ecNumber evidence="4 12">4.1.99.12</ecNumber>
    </recommendedName>
</protein>
<evidence type="ECO:0000256" key="7">
    <source>
        <dbReference type="ARBA" id="ARBA00022723"/>
    </source>
</evidence>
<keyword evidence="6 12" id="KW-0686">Riboflavin biosynthesis</keyword>
<dbReference type="HAMAP" id="MF_00180">
    <property type="entry name" value="RibB"/>
    <property type="match status" value="1"/>
</dbReference>
<comment type="cofactor">
    <cofactor evidence="12 13">
        <name>Mg(2+)</name>
        <dbReference type="ChEBI" id="CHEBI:18420"/>
    </cofactor>
    <cofactor evidence="12 13">
        <name>Mn(2+)</name>
        <dbReference type="ChEBI" id="CHEBI:29035"/>
    </cofactor>
    <text evidence="12 13">Binds 2 divalent metal cations per subunit. Magnesium or manganese.</text>
</comment>
<accession>A0A3D9DV68</accession>
<comment type="pathway">
    <text evidence="2 12 13">Cofactor biosynthesis; riboflavin biosynthesis; 2-hydroxy-3-oxobutyl phosphate from D-ribulose 5-phosphate: step 1/1.</text>
</comment>
<feature type="site" description="Essential for catalytic activity" evidence="12">
    <location>
        <position position="178"/>
    </location>
</feature>
<evidence type="ECO:0000313" key="14">
    <source>
        <dbReference type="EMBL" id="REC94668.1"/>
    </source>
</evidence>
<dbReference type="AlphaFoldDB" id="A0A3D9DV68"/>
<dbReference type="OrthoDB" id="9793111at2"/>
<evidence type="ECO:0000256" key="12">
    <source>
        <dbReference type="HAMAP-Rule" id="MF_00180"/>
    </source>
</evidence>
<feature type="binding site" evidence="12">
    <location>
        <position position="157"/>
    </location>
    <ligand>
        <name>Mg(2+)</name>
        <dbReference type="ChEBI" id="CHEBI:18420"/>
        <label>2</label>
    </ligand>
</feature>
<feature type="binding site" evidence="12">
    <location>
        <position position="46"/>
    </location>
    <ligand>
        <name>D-ribulose 5-phosphate</name>
        <dbReference type="ChEBI" id="CHEBI:58121"/>
    </ligand>
</feature>
<dbReference type="InterPro" id="IPR000422">
    <property type="entry name" value="DHBP_synthase_RibB"/>
</dbReference>
<evidence type="ECO:0000256" key="6">
    <source>
        <dbReference type="ARBA" id="ARBA00022619"/>
    </source>
</evidence>
<dbReference type="GO" id="GO:0008686">
    <property type="term" value="F:3,4-dihydroxy-2-butanone-4-phosphate synthase activity"/>
    <property type="evidence" value="ECO:0007669"/>
    <property type="project" value="UniProtKB-UniRule"/>
</dbReference>
<dbReference type="SUPFAM" id="SSF55821">
    <property type="entry name" value="YrdC/RibB"/>
    <property type="match status" value="1"/>
</dbReference>
<evidence type="ECO:0000256" key="9">
    <source>
        <dbReference type="ARBA" id="ARBA00023211"/>
    </source>
</evidence>
<keyword evidence="10 12" id="KW-0456">Lyase</keyword>
<evidence type="ECO:0000256" key="4">
    <source>
        <dbReference type="ARBA" id="ARBA00012153"/>
    </source>
</evidence>
<dbReference type="Pfam" id="PF00926">
    <property type="entry name" value="DHBP_synthase"/>
    <property type="match status" value="1"/>
</dbReference>
<evidence type="ECO:0000256" key="2">
    <source>
        <dbReference type="ARBA" id="ARBA00004904"/>
    </source>
</evidence>
<evidence type="ECO:0000256" key="13">
    <source>
        <dbReference type="RuleBase" id="RU003843"/>
    </source>
</evidence>
<dbReference type="RefSeq" id="WP_115853776.1">
    <property type="nucleotide sequence ID" value="NZ_QRDJ01000007.1"/>
</dbReference>
<keyword evidence="7 12" id="KW-0479">Metal-binding</keyword>
<dbReference type="EMBL" id="QRDJ01000007">
    <property type="protein sequence ID" value="REC94668.1"/>
    <property type="molecule type" value="Genomic_DNA"/>
</dbReference>
<reference evidence="14 15" key="1">
    <citation type="submission" date="2018-07" db="EMBL/GenBank/DDBJ databases">
        <title>Genomic Encyclopedia of Type Strains, Phase IV (KMG-IV): sequencing the most valuable type-strain genomes for metagenomic binning, comparative biology and taxonomic classification.</title>
        <authorList>
            <person name="Goeker M."/>
        </authorList>
    </citation>
    <scope>NUCLEOTIDE SEQUENCE [LARGE SCALE GENOMIC DNA]</scope>
    <source>
        <strain evidence="14 15">DSM 14324</strain>
    </source>
</reference>
<dbReference type="GO" id="GO:0005829">
    <property type="term" value="C:cytosol"/>
    <property type="evidence" value="ECO:0007669"/>
    <property type="project" value="UniProtKB-ARBA"/>
</dbReference>
<feature type="site" description="Essential for catalytic activity" evidence="12">
    <location>
        <position position="140"/>
    </location>
</feature>
<keyword evidence="9 12" id="KW-0464">Manganese</keyword>
<feature type="binding site" evidence="12">
    <location>
        <position position="42"/>
    </location>
    <ligand>
        <name>Mg(2+)</name>
        <dbReference type="ChEBI" id="CHEBI:18420"/>
        <label>1</label>
    </ligand>
</feature>
<dbReference type="GO" id="GO:0009231">
    <property type="term" value="P:riboflavin biosynthetic process"/>
    <property type="evidence" value="ECO:0007669"/>
    <property type="project" value="UniProtKB-UniRule"/>
</dbReference>
<comment type="catalytic activity">
    <reaction evidence="12 13">
        <text>D-ribulose 5-phosphate = (2S)-2-hydroxy-3-oxobutyl phosphate + formate + H(+)</text>
        <dbReference type="Rhea" id="RHEA:18457"/>
        <dbReference type="ChEBI" id="CHEBI:15378"/>
        <dbReference type="ChEBI" id="CHEBI:15740"/>
        <dbReference type="ChEBI" id="CHEBI:58121"/>
        <dbReference type="ChEBI" id="CHEBI:58830"/>
        <dbReference type="EC" id="4.1.99.12"/>
    </reaction>
</comment>